<evidence type="ECO:0000259" key="12">
    <source>
        <dbReference type="Pfam" id="PF03807"/>
    </source>
</evidence>
<dbReference type="PANTHER" id="PTHR11645">
    <property type="entry name" value="PYRROLINE-5-CARBOXYLATE REDUCTASE"/>
    <property type="match status" value="1"/>
</dbReference>
<dbReference type="Pfam" id="PF14748">
    <property type="entry name" value="P5CR_dimer"/>
    <property type="match status" value="1"/>
</dbReference>
<evidence type="ECO:0000256" key="1">
    <source>
        <dbReference type="ARBA" id="ARBA00005205"/>
    </source>
</evidence>
<evidence type="ECO:0000256" key="3">
    <source>
        <dbReference type="ARBA" id="ARBA00012855"/>
    </source>
</evidence>
<dbReference type="EMBL" id="MUJZ01036605">
    <property type="protein sequence ID" value="OTF76618.1"/>
    <property type="molecule type" value="Genomic_DNA"/>
</dbReference>
<keyword evidence="4" id="KW-0028">Amino-acid biosynthesis</keyword>
<evidence type="ECO:0000313" key="15">
    <source>
        <dbReference type="Proteomes" id="UP000194236"/>
    </source>
</evidence>
<dbReference type="HAMAP" id="MF_01925">
    <property type="entry name" value="P5C_reductase"/>
    <property type="match status" value="1"/>
</dbReference>
<evidence type="ECO:0000256" key="5">
    <source>
        <dbReference type="ARBA" id="ARBA00022857"/>
    </source>
</evidence>
<evidence type="ECO:0000256" key="11">
    <source>
        <dbReference type="PIRSR" id="PIRSR000193-1"/>
    </source>
</evidence>
<evidence type="ECO:0000256" key="10">
    <source>
        <dbReference type="ARBA" id="ARBA00049975"/>
    </source>
</evidence>
<protein>
    <recommendedName>
        <fullName evidence="8">Pyrroline-5-carboxylate reductase 3</fullName>
        <ecNumber evidence="3">1.5.1.2</ecNumber>
    </recommendedName>
    <alternativeName>
        <fullName evidence="9">Pyrroline-5-carboxylate reductase-like protein</fullName>
    </alternativeName>
</protein>
<dbReference type="GO" id="GO:0004735">
    <property type="term" value="F:pyrroline-5-carboxylate reductase activity"/>
    <property type="evidence" value="ECO:0007669"/>
    <property type="project" value="UniProtKB-EC"/>
</dbReference>
<keyword evidence="4" id="KW-0641">Proline biosynthesis</keyword>
<dbReference type="InterPro" id="IPR029036">
    <property type="entry name" value="P5CR_dimer"/>
</dbReference>
<dbReference type="InterPro" id="IPR028939">
    <property type="entry name" value="P5C_Rdtase_cat_N"/>
</dbReference>
<dbReference type="UniPathway" id="UPA00098">
    <property type="reaction ID" value="UER00361"/>
</dbReference>
<proteinExistence type="inferred from homology"/>
<dbReference type="InterPro" id="IPR000304">
    <property type="entry name" value="Pyrroline-COOH_reductase"/>
</dbReference>
<keyword evidence="6" id="KW-0560">Oxidoreductase</keyword>
<dbReference type="AlphaFoldDB" id="A0A1Y3B9M8"/>
<dbReference type="GO" id="GO:0055129">
    <property type="term" value="P:L-proline biosynthetic process"/>
    <property type="evidence" value="ECO:0007669"/>
    <property type="project" value="UniProtKB-UniPathway"/>
</dbReference>
<sequence length="309" mass="33485">MAKTSRKSSNRQMAESGAAKIGFIGAGKIAQAIIQGLVKYGRIDPQRIYVSAPSTTNTDHLKEEYKGLKTSKRNIDIFGRFDCDIVFICVNPHVIRNLYRIGGTQPAALTTNFVPNMRHPSYVLSLVFGFTTEQIKQCLLNPEDPSRYSIKFHRCVISPSVAYGAGNCYLDVEPDSTNLAEPVRDILSRVCKLEQLTPDMMDICSIIAGAGMAFSLEFLKAMSDGGVKLGMSRNNATKLTAKMISSVAQTLFSSGKNSDFLKDEACSPSGGAVYGLMTLEKNKVHSSICGAVDAAFQRANHMATAGTSD</sequence>
<evidence type="ECO:0000256" key="7">
    <source>
        <dbReference type="ARBA" id="ARBA00038523"/>
    </source>
</evidence>
<keyword evidence="5 11" id="KW-0521">NADP</keyword>
<comment type="similarity">
    <text evidence="2">Belongs to the pyrroline-5-carboxylate reductase family.</text>
</comment>
<organism evidence="14 15">
    <name type="scientific">Euroglyphus maynei</name>
    <name type="common">Mayne's house dust mite</name>
    <dbReference type="NCBI Taxonomy" id="6958"/>
    <lineage>
        <taxon>Eukaryota</taxon>
        <taxon>Metazoa</taxon>
        <taxon>Ecdysozoa</taxon>
        <taxon>Arthropoda</taxon>
        <taxon>Chelicerata</taxon>
        <taxon>Arachnida</taxon>
        <taxon>Acari</taxon>
        <taxon>Acariformes</taxon>
        <taxon>Sarcoptiformes</taxon>
        <taxon>Astigmata</taxon>
        <taxon>Psoroptidia</taxon>
        <taxon>Analgoidea</taxon>
        <taxon>Pyroglyphidae</taxon>
        <taxon>Pyroglyphinae</taxon>
        <taxon>Euroglyphus</taxon>
    </lineage>
</organism>
<comment type="caution">
    <text evidence="14">The sequence shown here is derived from an EMBL/GenBank/DDBJ whole genome shotgun (WGS) entry which is preliminary data.</text>
</comment>
<evidence type="ECO:0000313" key="14">
    <source>
        <dbReference type="EMBL" id="OTF76618.1"/>
    </source>
</evidence>
<dbReference type="Pfam" id="PF03807">
    <property type="entry name" value="F420_oxidored"/>
    <property type="match status" value="1"/>
</dbReference>
<dbReference type="OrthoDB" id="10263291at2759"/>
<dbReference type="PANTHER" id="PTHR11645:SF0">
    <property type="entry name" value="PYRROLINE-5-CARBOXYLATE REDUCTASE 3"/>
    <property type="match status" value="1"/>
</dbReference>
<evidence type="ECO:0000256" key="6">
    <source>
        <dbReference type="ARBA" id="ARBA00023002"/>
    </source>
</evidence>
<dbReference type="Gene3D" id="3.40.50.720">
    <property type="entry name" value="NAD(P)-binding Rossmann-like Domain"/>
    <property type="match status" value="1"/>
</dbReference>
<dbReference type="EC" id="1.5.1.2" evidence="3"/>
<feature type="domain" description="Pyrroline-5-carboxylate reductase catalytic N-terminal" evidence="12">
    <location>
        <begin position="20"/>
        <end position="98"/>
    </location>
</feature>
<evidence type="ECO:0000256" key="8">
    <source>
        <dbReference type="ARBA" id="ARBA00039786"/>
    </source>
</evidence>
<gene>
    <name evidence="14" type="ORF">BLA29_007530</name>
</gene>
<dbReference type="InterPro" id="IPR008927">
    <property type="entry name" value="6-PGluconate_DH-like_C_sf"/>
</dbReference>
<name>A0A1Y3B9M8_EURMA</name>
<dbReference type="Proteomes" id="UP000194236">
    <property type="component" value="Unassembled WGS sequence"/>
</dbReference>
<comment type="subunit">
    <text evidence="7">Homodecamer; composed of 5 homodimers.</text>
</comment>
<keyword evidence="15" id="KW-1185">Reference proteome</keyword>
<feature type="binding site" evidence="11">
    <location>
        <position position="74"/>
    </location>
    <ligand>
        <name>NADPH</name>
        <dbReference type="ChEBI" id="CHEBI:57783"/>
    </ligand>
</feature>
<feature type="domain" description="Pyrroline-5-carboxylate reductase dimerisation" evidence="13">
    <location>
        <begin position="199"/>
        <end position="302"/>
    </location>
</feature>
<evidence type="ECO:0000256" key="9">
    <source>
        <dbReference type="ARBA" id="ARBA00042532"/>
    </source>
</evidence>
<evidence type="ECO:0000256" key="2">
    <source>
        <dbReference type="ARBA" id="ARBA00005525"/>
    </source>
</evidence>
<dbReference type="PIRSF" id="PIRSF000193">
    <property type="entry name" value="Pyrrol-5-carb_rd"/>
    <property type="match status" value="1"/>
</dbReference>
<dbReference type="SUPFAM" id="SSF48179">
    <property type="entry name" value="6-phosphogluconate dehydrogenase C-terminal domain-like"/>
    <property type="match status" value="1"/>
</dbReference>
<dbReference type="InterPro" id="IPR036291">
    <property type="entry name" value="NAD(P)-bd_dom_sf"/>
</dbReference>
<evidence type="ECO:0000259" key="13">
    <source>
        <dbReference type="Pfam" id="PF14748"/>
    </source>
</evidence>
<evidence type="ECO:0000256" key="4">
    <source>
        <dbReference type="ARBA" id="ARBA00022650"/>
    </source>
</evidence>
<comment type="pathway">
    <text evidence="1">Amino-acid biosynthesis; L-proline biosynthesis; L-proline from L-glutamate 5-semialdehyde: step 1/1.</text>
</comment>
<dbReference type="SUPFAM" id="SSF51735">
    <property type="entry name" value="NAD(P)-binding Rossmann-fold domains"/>
    <property type="match status" value="1"/>
</dbReference>
<reference evidence="14 15" key="1">
    <citation type="submission" date="2017-03" db="EMBL/GenBank/DDBJ databases">
        <title>Genome Survey of Euroglyphus maynei.</title>
        <authorList>
            <person name="Arlian L.G."/>
            <person name="Morgan M.S."/>
            <person name="Rider S.D."/>
        </authorList>
    </citation>
    <scope>NUCLEOTIDE SEQUENCE [LARGE SCALE GENOMIC DNA]</scope>
    <source>
        <strain evidence="14">Arlian Lab</strain>
        <tissue evidence="14">Whole body</tissue>
    </source>
</reference>
<dbReference type="Gene3D" id="1.10.3730.10">
    <property type="entry name" value="ProC C-terminal domain-like"/>
    <property type="match status" value="1"/>
</dbReference>
<accession>A0A1Y3B9M8</accession>
<comment type="function">
    <text evidence="10">Oxidoreductase that catalyzes the last step in proline biosynthesis, which corresponds to the reduction of pyrroline-5-carboxylate (P5C) to L-proline using NAD(P)H. Proline is synthesized from either glutamate or ornithine; both are converted to P5C, and then to proline via pyrroline-5-carboxylate reductases (PYCRs). PYCR3 is exclusively linked to the biosynthesis of proline from ornithine.</text>
</comment>